<comment type="caution">
    <text evidence="5">The sequence shown here is derived from an EMBL/GenBank/DDBJ whole genome shotgun (WGS) entry which is preliminary data.</text>
</comment>
<evidence type="ECO:0000256" key="1">
    <source>
        <dbReference type="ARBA" id="ARBA00022723"/>
    </source>
</evidence>
<reference evidence="5 6" key="1">
    <citation type="journal article" date="2018" name="PLoS Genet.">
        <title>Population sequencing reveals clonal diversity and ancestral inbreeding in the grapevine cultivar Chardonnay.</title>
        <authorList>
            <person name="Roach M.J."/>
            <person name="Johnson D.L."/>
            <person name="Bohlmann J."/>
            <person name="van Vuuren H.J."/>
            <person name="Jones S.J."/>
            <person name="Pretorius I.S."/>
            <person name="Schmidt S.A."/>
            <person name="Borneman A.R."/>
        </authorList>
    </citation>
    <scope>NUCLEOTIDE SEQUENCE [LARGE SCALE GENOMIC DNA]</scope>
    <source>
        <strain evidence="6">cv. Chardonnay</strain>
        <tissue evidence="5">Leaf</tissue>
    </source>
</reference>
<dbReference type="Pfam" id="PF07727">
    <property type="entry name" value="RVT_2"/>
    <property type="match status" value="1"/>
</dbReference>
<name>A0A438FJ30_VITVI</name>
<dbReference type="InterPro" id="IPR036397">
    <property type="entry name" value="RNaseH_sf"/>
</dbReference>
<dbReference type="GO" id="GO:0015074">
    <property type="term" value="P:DNA integration"/>
    <property type="evidence" value="ECO:0007669"/>
    <property type="project" value="InterPro"/>
</dbReference>
<dbReference type="GO" id="GO:0016787">
    <property type="term" value="F:hydrolase activity"/>
    <property type="evidence" value="ECO:0007669"/>
    <property type="project" value="UniProtKB-KW"/>
</dbReference>
<dbReference type="AlphaFoldDB" id="A0A438FJ30"/>
<dbReference type="Pfam" id="PF00665">
    <property type="entry name" value="rve"/>
    <property type="match status" value="1"/>
</dbReference>
<protein>
    <submittedName>
        <fullName evidence="5">Retrovirus-related Pol polyprotein from transposon TNT 1-94</fullName>
    </submittedName>
</protein>
<dbReference type="CDD" id="cd09272">
    <property type="entry name" value="RNase_HI_RT_Ty1"/>
    <property type="match status" value="1"/>
</dbReference>
<gene>
    <name evidence="5" type="primary">POLX_2039</name>
    <name evidence="5" type="ORF">CK203_083452</name>
</gene>
<evidence type="ECO:0000256" key="2">
    <source>
        <dbReference type="ARBA" id="ARBA00022801"/>
    </source>
</evidence>
<dbReference type="InterPro" id="IPR001584">
    <property type="entry name" value="Integrase_cat-core"/>
</dbReference>
<evidence type="ECO:0000313" key="5">
    <source>
        <dbReference type="EMBL" id="RVW59987.1"/>
    </source>
</evidence>
<evidence type="ECO:0000256" key="3">
    <source>
        <dbReference type="SAM" id="MobiDB-lite"/>
    </source>
</evidence>
<keyword evidence="1" id="KW-0479">Metal-binding</keyword>
<dbReference type="GO" id="GO:0003676">
    <property type="term" value="F:nucleic acid binding"/>
    <property type="evidence" value="ECO:0007669"/>
    <property type="project" value="InterPro"/>
</dbReference>
<sequence length="1044" mass="119457">MMILLGCMDIDLALRMPKPDELNEQSTQEDEVYWGKWERSNRLSLMIMKRGIPEAFRCAVTDEVTNASDFLAEIQKRFAKNDKAETSTLLASLISMKYKGKGNVREYIMEMSHLASKLKALKLELSDDLLVHLVLISLPAQFNQFKVSYNCQKDKWTLNELISFCVQEEERLKQDKTESAHLLALRWIRANERIRIIRLLLLMGCLSYRKPSDAERCIYVGDGKQTKTKKLGANRATDVLELIHTDICGPYPTTSWNGQQYFITFIDDYSRYGYLFLIHEKSQSLDVFKTFKAEVELQLNKRIKSVRSDRGGEYYGRYDGSGEQHPGPFAKYLEECGIVPQYTMPGSPSMNGVAERRNRTLKDMVRSMISHSTLPEKLWGEALKTAAYILNRVPTKAAAKTPYELWTGRKPSLKHFHIWGCPAEARPYKPHEKKLDSKTVSSYFIGYAERSRGFKFYDPAIRSIFETGTATFFEDVSLPIIDQEVNLDPQPTDNIVQPLIANEDIAPEEQTQQPQENMPLRRSTRERRNAISDDYIVYLQEREVESGMMEDDPINFQQAMKSSNSQKWIEAMNEEYKSMQDNKVWELVPLPVGTKPIGCKWIFKTKRDSNGNVERYKARLVAKGFTQKEGIDFKETFSPVSTKDSFRIIMALVAHYDLELHQMDVKTAFLNGDIDETIYMVQPENFVSEDSKNMVCKLTKSIYGLKQASRQWYFKFHQIIVSYGFEANLMDECVYHKFSGSKYIFLVLYVDDILLATNDISILHDTKRFLSKHFEMKDLGDASFVLGIQIHRDRSRGILGLSQRTYIDKVLQRYGMQNSKPGDTPVAKGDKFSLNQCPKNSLESQEMQKIPYASAVGSLMYAQVCTRPDIAYIVGMLGRYLKLIGYSDSDFAGCQDSRRSTSGYIYLLAGGAISWRSAKQTLVTSSTMEAEFVACYEASNQGIWLRNFVTGLRVLDGIERPLKIFCDNKSAVLYSNNNRSSTKSKYIDIKFLVVKEKVQSGQISIEHIGTNSMIADPLTKGLPPKVFHEHTAHMGVVSFEDIQI</sequence>
<dbReference type="InterPro" id="IPR013103">
    <property type="entry name" value="RVT_2"/>
</dbReference>
<feature type="domain" description="Integrase catalytic" evidence="4">
    <location>
        <begin position="233"/>
        <end position="410"/>
    </location>
</feature>
<dbReference type="InterPro" id="IPR043502">
    <property type="entry name" value="DNA/RNA_pol_sf"/>
</dbReference>
<dbReference type="InterPro" id="IPR057670">
    <property type="entry name" value="SH3_retrovirus"/>
</dbReference>
<evidence type="ECO:0000259" key="4">
    <source>
        <dbReference type="PROSITE" id="PS50994"/>
    </source>
</evidence>
<dbReference type="Gene3D" id="3.30.420.10">
    <property type="entry name" value="Ribonuclease H-like superfamily/Ribonuclease H"/>
    <property type="match status" value="1"/>
</dbReference>
<dbReference type="Pfam" id="PF14223">
    <property type="entry name" value="Retrotran_gag_2"/>
    <property type="match status" value="1"/>
</dbReference>
<dbReference type="SUPFAM" id="SSF53098">
    <property type="entry name" value="Ribonuclease H-like"/>
    <property type="match status" value="1"/>
</dbReference>
<evidence type="ECO:0000313" key="6">
    <source>
        <dbReference type="Proteomes" id="UP000288805"/>
    </source>
</evidence>
<keyword evidence="2" id="KW-0378">Hydrolase</keyword>
<dbReference type="SUPFAM" id="SSF56672">
    <property type="entry name" value="DNA/RNA polymerases"/>
    <property type="match status" value="1"/>
</dbReference>
<feature type="region of interest" description="Disordered" evidence="3">
    <location>
        <begin position="505"/>
        <end position="525"/>
    </location>
</feature>
<dbReference type="Proteomes" id="UP000288805">
    <property type="component" value="Unassembled WGS sequence"/>
</dbReference>
<organism evidence="5 6">
    <name type="scientific">Vitis vinifera</name>
    <name type="common">Grape</name>
    <dbReference type="NCBI Taxonomy" id="29760"/>
    <lineage>
        <taxon>Eukaryota</taxon>
        <taxon>Viridiplantae</taxon>
        <taxon>Streptophyta</taxon>
        <taxon>Embryophyta</taxon>
        <taxon>Tracheophyta</taxon>
        <taxon>Spermatophyta</taxon>
        <taxon>Magnoliopsida</taxon>
        <taxon>eudicotyledons</taxon>
        <taxon>Gunneridae</taxon>
        <taxon>Pentapetalae</taxon>
        <taxon>rosids</taxon>
        <taxon>Vitales</taxon>
        <taxon>Vitaceae</taxon>
        <taxon>Viteae</taxon>
        <taxon>Vitis</taxon>
    </lineage>
</organism>
<dbReference type="GO" id="GO:0046872">
    <property type="term" value="F:metal ion binding"/>
    <property type="evidence" value="ECO:0007669"/>
    <property type="project" value="UniProtKB-KW"/>
</dbReference>
<accession>A0A438FJ30</accession>
<dbReference type="EMBL" id="QGNW01000872">
    <property type="protein sequence ID" value="RVW59987.1"/>
    <property type="molecule type" value="Genomic_DNA"/>
</dbReference>
<dbReference type="InterPro" id="IPR012337">
    <property type="entry name" value="RNaseH-like_sf"/>
</dbReference>
<dbReference type="PANTHER" id="PTHR42648">
    <property type="entry name" value="TRANSPOSASE, PUTATIVE-RELATED"/>
    <property type="match status" value="1"/>
</dbReference>
<dbReference type="PANTHER" id="PTHR42648:SF28">
    <property type="entry name" value="TRANSPOSON-ENCODED PROTEIN WITH RIBONUCLEASE H-LIKE AND RETROVIRUS ZINC FINGER-LIKE DOMAINS"/>
    <property type="match status" value="1"/>
</dbReference>
<dbReference type="PROSITE" id="PS50994">
    <property type="entry name" value="INTEGRASE"/>
    <property type="match status" value="1"/>
</dbReference>
<proteinExistence type="predicted"/>
<dbReference type="InterPro" id="IPR039537">
    <property type="entry name" value="Retrotran_Ty1/copia-like"/>
</dbReference>
<dbReference type="Pfam" id="PF25597">
    <property type="entry name" value="SH3_retrovirus"/>
    <property type="match status" value="1"/>
</dbReference>